<dbReference type="InterPro" id="IPR051278">
    <property type="entry name" value="HdrB/HdrD_reductase"/>
</dbReference>
<comment type="caution">
    <text evidence="3">The sequence shown here is derived from an EMBL/GenBank/DDBJ whole genome shotgun (WGS) entry which is preliminary data.</text>
</comment>
<reference evidence="3" key="1">
    <citation type="journal article" date="2015" name="Nature">
        <title>Complex archaea that bridge the gap between prokaryotes and eukaryotes.</title>
        <authorList>
            <person name="Spang A."/>
            <person name="Saw J.H."/>
            <person name="Jorgensen S.L."/>
            <person name="Zaremba-Niedzwiedzka K."/>
            <person name="Martijn J."/>
            <person name="Lind A.E."/>
            <person name="van Eijk R."/>
            <person name="Schleper C."/>
            <person name="Guy L."/>
            <person name="Ettema T.J."/>
        </authorList>
    </citation>
    <scope>NUCLEOTIDE SEQUENCE</scope>
</reference>
<name>A0A0F8YEC0_9ZZZZ</name>
<feature type="domain" description="Cysteine-rich" evidence="2">
    <location>
        <begin position="7"/>
        <end position="76"/>
    </location>
</feature>
<feature type="non-terminal residue" evidence="3">
    <location>
        <position position="78"/>
    </location>
</feature>
<dbReference type="PANTHER" id="PTHR42947:SF1">
    <property type="entry name" value="COB--COM HETERODISULFIDE REDUCTASE SUBUNIT B 1"/>
    <property type="match status" value="1"/>
</dbReference>
<gene>
    <name evidence="3" type="ORF">LCGC14_2907810</name>
</gene>
<proteinExistence type="predicted"/>
<dbReference type="InterPro" id="IPR004017">
    <property type="entry name" value="Cys_rich_dom"/>
</dbReference>
<keyword evidence="1" id="KW-0560">Oxidoreductase</keyword>
<protein>
    <recommendedName>
        <fullName evidence="2">Cysteine-rich domain-containing protein</fullName>
    </recommendedName>
</protein>
<evidence type="ECO:0000256" key="1">
    <source>
        <dbReference type="ARBA" id="ARBA00023002"/>
    </source>
</evidence>
<sequence length="78" mass="8629">MSQLKYSLFLGCVIPNRYPFIESATRNVFRELGIKLIDMEGASCCPAPGVFRGFDIDTWLVIGARNICIAEENGTDIA</sequence>
<dbReference type="GO" id="GO:0016491">
    <property type="term" value="F:oxidoreductase activity"/>
    <property type="evidence" value="ECO:0007669"/>
    <property type="project" value="UniProtKB-KW"/>
</dbReference>
<dbReference type="AlphaFoldDB" id="A0A0F8YEC0"/>
<evidence type="ECO:0000313" key="3">
    <source>
        <dbReference type="EMBL" id="KKK72050.1"/>
    </source>
</evidence>
<dbReference type="Pfam" id="PF02754">
    <property type="entry name" value="CCG"/>
    <property type="match status" value="1"/>
</dbReference>
<accession>A0A0F8YEC0</accession>
<organism evidence="3">
    <name type="scientific">marine sediment metagenome</name>
    <dbReference type="NCBI Taxonomy" id="412755"/>
    <lineage>
        <taxon>unclassified sequences</taxon>
        <taxon>metagenomes</taxon>
        <taxon>ecological metagenomes</taxon>
    </lineage>
</organism>
<dbReference type="PANTHER" id="PTHR42947">
    <property type="entry name" value="COB--COM HETERODISULFIDE REDUCTASE SUBUNIT B 1"/>
    <property type="match status" value="1"/>
</dbReference>
<dbReference type="Gene3D" id="1.20.1050.140">
    <property type="match status" value="1"/>
</dbReference>
<dbReference type="EMBL" id="LAZR01057447">
    <property type="protein sequence ID" value="KKK72050.1"/>
    <property type="molecule type" value="Genomic_DNA"/>
</dbReference>
<evidence type="ECO:0000259" key="2">
    <source>
        <dbReference type="Pfam" id="PF02754"/>
    </source>
</evidence>